<evidence type="ECO:0000256" key="10">
    <source>
        <dbReference type="ARBA" id="ARBA00035861"/>
    </source>
</evidence>
<keyword evidence="9" id="KW-0234">DNA repair</keyword>
<dbReference type="SUPFAM" id="SSF55811">
    <property type="entry name" value="Nudix"/>
    <property type="match status" value="1"/>
</dbReference>
<evidence type="ECO:0000313" key="14">
    <source>
        <dbReference type="EMBL" id="MCF3937799.1"/>
    </source>
</evidence>
<dbReference type="Pfam" id="PF00293">
    <property type="entry name" value="NUDIX"/>
    <property type="match status" value="1"/>
</dbReference>
<dbReference type="PRINTS" id="PR00502">
    <property type="entry name" value="NUDIXFAMILY"/>
</dbReference>
<keyword evidence="4" id="KW-0235">DNA replication</keyword>
<evidence type="ECO:0000256" key="2">
    <source>
        <dbReference type="ARBA" id="ARBA00005582"/>
    </source>
</evidence>
<evidence type="ECO:0000256" key="11">
    <source>
        <dbReference type="ARBA" id="ARBA00038905"/>
    </source>
</evidence>
<dbReference type="PANTHER" id="PTHR47707:SF1">
    <property type="entry name" value="NUDIX HYDROLASE FAMILY PROTEIN"/>
    <property type="match status" value="1"/>
</dbReference>
<keyword evidence="8" id="KW-0460">Magnesium</keyword>
<comment type="similarity">
    <text evidence="2 12">Belongs to the Nudix hydrolase family.</text>
</comment>
<name>A0ABS9DHP4_9ACTN</name>
<proteinExistence type="inferred from homology"/>
<evidence type="ECO:0000313" key="15">
    <source>
        <dbReference type="Proteomes" id="UP001108089"/>
    </source>
</evidence>
<evidence type="ECO:0000256" key="9">
    <source>
        <dbReference type="ARBA" id="ARBA00023204"/>
    </source>
</evidence>
<dbReference type="PANTHER" id="PTHR47707">
    <property type="entry name" value="8-OXO-DGTP DIPHOSPHATASE"/>
    <property type="match status" value="1"/>
</dbReference>
<comment type="caution">
    <text evidence="14">The sequence shown here is derived from an EMBL/GenBank/DDBJ whole genome shotgun (WGS) entry which is preliminary data.</text>
</comment>
<evidence type="ECO:0000256" key="1">
    <source>
        <dbReference type="ARBA" id="ARBA00001946"/>
    </source>
</evidence>
<dbReference type="PROSITE" id="PS51462">
    <property type="entry name" value="NUDIX"/>
    <property type="match status" value="1"/>
</dbReference>
<evidence type="ECO:0000256" key="3">
    <source>
        <dbReference type="ARBA" id="ARBA00022457"/>
    </source>
</evidence>
<keyword evidence="7 12" id="KW-0378">Hydrolase</keyword>
<feature type="domain" description="Nudix hydrolase" evidence="13">
    <location>
        <begin position="3"/>
        <end position="125"/>
    </location>
</feature>
<keyword evidence="5" id="KW-0479">Metal-binding</keyword>
<evidence type="ECO:0000256" key="5">
    <source>
        <dbReference type="ARBA" id="ARBA00022723"/>
    </source>
</evidence>
<keyword evidence="3" id="KW-0515">Mutator protein</keyword>
<organism evidence="14 15">
    <name type="scientific">Gordonia tangerina</name>
    <dbReference type="NCBI Taxonomy" id="2911060"/>
    <lineage>
        <taxon>Bacteria</taxon>
        <taxon>Bacillati</taxon>
        <taxon>Actinomycetota</taxon>
        <taxon>Actinomycetes</taxon>
        <taxon>Mycobacteriales</taxon>
        <taxon>Gordoniaceae</taxon>
        <taxon>Gordonia</taxon>
    </lineage>
</organism>
<dbReference type="InterPro" id="IPR020476">
    <property type="entry name" value="Nudix_hydrolase"/>
</dbReference>
<dbReference type="PROSITE" id="PS00893">
    <property type="entry name" value="NUDIX_BOX"/>
    <property type="match status" value="1"/>
</dbReference>
<dbReference type="InterPro" id="IPR000086">
    <property type="entry name" value="NUDIX_hydrolase_dom"/>
</dbReference>
<comment type="cofactor">
    <cofactor evidence="1">
        <name>Mg(2+)</name>
        <dbReference type="ChEBI" id="CHEBI:18420"/>
    </cofactor>
</comment>
<evidence type="ECO:0000256" key="7">
    <source>
        <dbReference type="ARBA" id="ARBA00022801"/>
    </source>
</evidence>
<dbReference type="EC" id="3.6.1.55" evidence="11"/>
<reference evidence="14" key="1">
    <citation type="submission" date="2022-01" db="EMBL/GenBank/DDBJ databases">
        <title>Gordonia xiamenensis sp. nov., isolated from surface seawater in Xiamen.</title>
        <authorList>
            <person name="He Y.F."/>
        </authorList>
    </citation>
    <scope>NUCLEOTIDE SEQUENCE</scope>
    <source>
        <strain evidence="14">GW1C4-4</strain>
    </source>
</reference>
<sequence length="134" mass="14391">MTGHRIVVAGAVLDRDRLLLAQRRYPPDLAGLWELPGGKVEAGESPADALRRELREELGVTIAVGAALRESVALTGDLTLVALRARIECGTPHPAEHEALRWVDAPGLRLMHDSGRLVPADNVWVPELLGDLGG</sequence>
<dbReference type="InterPro" id="IPR047127">
    <property type="entry name" value="MutT-like"/>
</dbReference>
<dbReference type="Proteomes" id="UP001108089">
    <property type="component" value="Unassembled WGS sequence"/>
</dbReference>
<evidence type="ECO:0000256" key="4">
    <source>
        <dbReference type="ARBA" id="ARBA00022705"/>
    </source>
</evidence>
<accession>A0ABS9DHP4</accession>
<evidence type="ECO:0000259" key="13">
    <source>
        <dbReference type="PROSITE" id="PS51462"/>
    </source>
</evidence>
<keyword evidence="15" id="KW-1185">Reference proteome</keyword>
<evidence type="ECO:0000256" key="12">
    <source>
        <dbReference type="RuleBase" id="RU003476"/>
    </source>
</evidence>
<protein>
    <recommendedName>
        <fullName evidence="11">8-oxo-dGTP diphosphatase</fullName>
        <ecNumber evidence="11">3.6.1.55</ecNumber>
    </recommendedName>
</protein>
<evidence type="ECO:0000256" key="6">
    <source>
        <dbReference type="ARBA" id="ARBA00022763"/>
    </source>
</evidence>
<dbReference type="InterPro" id="IPR020084">
    <property type="entry name" value="NUDIX_hydrolase_CS"/>
</dbReference>
<keyword evidence="6" id="KW-0227">DNA damage</keyword>
<dbReference type="InterPro" id="IPR015797">
    <property type="entry name" value="NUDIX_hydrolase-like_dom_sf"/>
</dbReference>
<dbReference type="EMBL" id="JAKGCU010000003">
    <property type="protein sequence ID" value="MCF3937799.1"/>
    <property type="molecule type" value="Genomic_DNA"/>
</dbReference>
<dbReference type="Gene3D" id="3.90.79.10">
    <property type="entry name" value="Nucleoside Triphosphate Pyrophosphohydrolase"/>
    <property type="match status" value="1"/>
</dbReference>
<gene>
    <name evidence="14" type="ORF">L1892_05325</name>
</gene>
<evidence type="ECO:0000256" key="8">
    <source>
        <dbReference type="ARBA" id="ARBA00022842"/>
    </source>
</evidence>
<dbReference type="CDD" id="cd03425">
    <property type="entry name" value="NUDIX_MutT_NudA_like"/>
    <property type="match status" value="1"/>
</dbReference>
<comment type="catalytic activity">
    <reaction evidence="10">
        <text>8-oxo-dGTP + H2O = 8-oxo-dGMP + diphosphate + H(+)</text>
        <dbReference type="Rhea" id="RHEA:31575"/>
        <dbReference type="ChEBI" id="CHEBI:15377"/>
        <dbReference type="ChEBI" id="CHEBI:15378"/>
        <dbReference type="ChEBI" id="CHEBI:33019"/>
        <dbReference type="ChEBI" id="CHEBI:63224"/>
        <dbReference type="ChEBI" id="CHEBI:77896"/>
        <dbReference type="EC" id="3.6.1.55"/>
    </reaction>
</comment>
<dbReference type="RefSeq" id="WP_235722428.1">
    <property type="nucleotide sequence ID" value="NZ_JAKGCU010000003.1"/>
</dbReference>